<accession>A0AAE6W292</accession>
<dbReference type="EMBL" id="CP029701">
    <property type="protein sequence ID" value="QHV63645.1"/>
    <property type="molecule type" value="Genomic_DNA"/>
</dbReference>
<evidence type="ECO:0000313" key="1">
    <source>
        <dbReference type="EMBL" id="QHV63645.1"/>
    </source>
</evidence>
<reference evidence="1" key="1">
    <citation type="submission" date="2018-05" db="EMBL/GenBank/DDBJ databases">
        <title>Complete genome sequnece of Akkermansia muciniphila EB-AMDK-40.</title>
        <authorList>
            <person name="Nam Y.-D."/>
            <person name="Chung W.-H."/>
            <person name="Park Y.S."/>
            <person name="Kang J."/>
        </authorList>
    </citation>
    <scope>NUCLEOTIDE SEQUENCE</scope>
    <source>
        <strain evidence="1">EB-AMDK-40</strain>
    </source>
</reference>
<sequence length="86" mass="9523">MDASFFQPPRAIPFFQPEFSIFVLSPPARTGHDAPMTRLAPSFPQRGRISVFSGVPNSRKNRLFKAFPSFSRHARTSGIPVSTTTA</sequence>
<evidence type="ECO:0000313" key="2">
    <source>
        <dbReference type="Proteomes" id="UP000642553"/>
    </source>
</evidence>
<proteinExistence type="predicted"/>
<gene>
    <name evidence="1" type="ORF">DMI76_09825</name>
</gene>
<name>A0AAE6W292_9BACT</name>
<protein>
    <submittedName>
        <fullName evidence="1">Uncharacterized protein</fullName>
    </submittedName>
</protein>
<organism evidence="1 2">
    <name type="scientific">Akkermansia massiliensis</name>
    <dbReference type="NCBI Taxonomy" id="2927224"/>
    <lineage>
        <taxon>Bacteria</taxon>
        <taxon>Pseudomonadati</taxon>
        <taxon>Verrucomicrobiota</taxon>
        <taxon>Verrucomicrobiia</taxon>
        <taxon>Verrucomicrobiales</taxon>
        <taxon>Akkermansiaceae</taxon>
        <taxon>Akkermansia</taxon>
    </lineage>
</organism>
<dbReference type="Proteomes" id="UP000642553">
    <property type="component" value="Chromosome"/>
</dbReference>
<dbReference type="AlphaFoldDB" id="A0AAE6W292"/>